<protein>
    <submittedName>
        <fullName evidence="1">Uncharacterized protein</fullName>
    </submittedName>
</protein>
<name>A0ABS8ZHX1_9PSEU</name>
<proteinExistence type="predicted"/>
<evidence type="ECO:0000313" key="2">
    <source>
        <dbReference type="Proteomes" id="UP001521150"/>
    </source>
</evidence>
<keyword evidence="2" id="KW-1185">Reference proteome</keyword>
<evidence type="ECO:0000313" key="1">
    <source>
        <dbReference type="EMBL" id="MCE7007355.1"/>
    </source>
</evidence>
<comment type="caution">
    <text evidence="1">The sequence shown here is derived from an EMBL/GenBank/DDBJ whole genome shotgun (WGS) entry which is preliminary data.</text>
</comment>
<dbReference type="EMBL" id="JAJVCN010000002">
    <property type="protein sequence ID" value="MCE7007355.1"/>
    <property type="molecule type" value="Genomic_DNA"/>
</dbReference>
<organism evidence="1 2">
    <name type="scientific">Kibdelosporangium philippinense</name>
    <dbReference type="NCBI Taxonomy" id="211113"/>
    <lineage>
        <taxon>Bacteria</taxon>
        <taxon>Bacillati</taxon>
        <taxon>Actinomycetota</taxon>
        <taxon>Actinomycetes</taxon>
        <taxon>Pseudonocardiales</taxon>
        <taxon>Pseudonocardiaceae</taxon>
        <taxon>Kibdelosporangium</taxon>
    </lineage>
</organism>
<sequence length="132" mass="14674">MTDYTTVADLSALYLEDSYVLQIVEQPGAVRFRVEAVLTPEHPAYHPPKPGEQYCYATGWLLFSAVAKVEWTRRSDAHFTDAAGEVDLGNIDYMKREAEGWALGGDWGDIVIATQTDPRFLLDDSPDGDHAP</sequence>
<dbReference type="RefSeq" id="WP_233728730.1">
    <property type="nucleotide sequence ID" value="NZ_JAJVCN010000002.1"/>
</dbReference>
<reference evidence="1 2" key="1">
    <citation type="submission" date="2021-12" db="EMBL/GenBank/DDBJ databases">
        <title>Genome sequence of Kibdelosporangium philippinense ATCC 49844.</title>
        <authorList>
            <person name="Fedorov E.A."/>
            <person name="Omeragic M."/>
            <person name="Shalygina K.F."/>
            <person name="Maclea K.S."/>
        </authorList>
    </citation>
    <scope>NUCLEOTIDE SEQUENCE [LARGE SCALE GENOMIC DNA]</scope>
    <source>
        <strain evidence="1 2">ATCC 49844</strain>
    </source>
</reference>
<dbReference type="Proteomes" id="UP001521150">
    <property type="component" value="Unassembled WGS sequence"/>
</dbReference>
<gene>
    <name evidence="1" type="ORF">LWC34_31740</name>
</gene>
<accession>A0ABS8ZHX1</accession>